<dbReference type="Proteomes" id="UP000636800">
    <property type="component" value="Unassembled WGS sequence"/>
</dbReference>
<protein>
    <recommendedName>
        <fullName evidence="1">Centromere/kinetochore protein zw10 middle domain-containing protein</fullName>
    </recommendedName>
</protein>
<dbReference type="PANTHER" id="PTHR12205">
    <property type="entry name" value="CENTROMERE/KINETOCHORE PROTEIN ZW10"/>
    <property type="match status" value="1"/>
</dbReference>
<accession>A0A835U2A8</accession>
<evidence type="ECO:0000313" key="3">
    <source>
        <dbReference type="Proteomes" id="UP000636800"/>
    </source>
</evidence>
<sequence>MDVLLGSIDVRDLLSTEDLDESSPLSAPDLRLLVDRLQTRSLHIKSKVRDYVLSHHRDFADIFSRCAASAAGVNDAAAALANVLFLLSDRPFDGDICDIVKEIGRKRQELEEQKEALAVVRTVSTLLKRLKAVSDDIRAGRLVKAAVDVRDLKIGLRFSEVEDNKRVEEEPAFYGFLRKEWLDCFEEDLDKEKNHALIPCGFGVKEIFFGIIDRIRDVTIQEMDSPAFRFHKYQNAVPEDAAKMAEFEDIIMEFENSLKEMQFISYDNNNEQTLSHFAHNVEVHFACRKKCEILAKARDILLQFNSLLDGTNKNALMPKYGEEV</sequence>
<dbReference type="InterPro" id="IPR048344">
    <property type="entry name" value="Zw10_middle"/>
</dbReference>
<comment type="caution">
    <text evidence="2">The sequence shown here is derived from an EMBL/GenBank/DDBJ whole genome shotgun (WGS) entry which is preliminary data.</text>
</comment>
<gene>
    <name evidence="2" type="ORF">HPP92_028626</name>
</gene>
<dbReference type="PANTHER" id="PTHR12205:SF0">
    <property type="entry name" value="CENTROMERE_KINETOCHORE PROTEIN ZW10 HOMOLOG"/>
    <property type="match status" value="1"/>
</dbReference>
<dbReference type="GO" id="GO:0006888">
    <property type="term" value="P:endoplasmic reticulum to Golgi vesicle-mediated transport"/>
    <property type="evidence" value="ECO:0007669"/>
    <property type="project" value="TreeGrafter"/>
</dbReference>
<dbReference type="EMBL" id="JADCNL010000538">
    <property type="protein sequence ID" value="KAG0446859.1"/>
    <property type="molecule type" value="Genomic_DNA"/>
</dbReference>
<evidence type="ECO:0000259" key="1">
    <source>
        <dbReference type="Pfam" id="PF20665"/>
    </source>
</evidence>
<dbReference type="AlphaFoldDB" id="A0A835U2A8"/>
<dbReference type="GO" id="GO:1990423">
    <property type="term" value="C:RZZ complex"/>
    <property type="evidence" value="ECO:0007669"/>
    <property type="project" value="TreeGrafter"/>
</dbReference>
<reference evidence="2 3" key="1">
    <citation type="journal article" date="2020" name="Nat. Food">
        <title>A phased Vanilla planifolia genome enables genetic improvement of flavour and production.</title>
        <authorList>
            <person name="Hasing T."/>
            <person name="Tang H."/>
            <person name="Brym M."/>
            <person name="Khazi F."/>
            <person name="Huang T."/>
            <person name="Chambers A.H."/>
        </authorList>
    </citation>
    <scope>NUCLEOTIDE SEQUENCE [LARGE SCALE GENOMIC DNA]</scope>
    <source>
        <tissue evidence="2">Leaf</tissue>
    </source>
</reference>
<keyword evidence="3" id="KW-1185">Reference proteome</keyword>
<dbReference type="GO" id="GO:0005737">
    <property type="term" value="C:cytoplasm"/>
    <property type="evidence" value="ECO:0007669"/>
    <property type="project" value="GOC"/>
</dbReference>
<evidence type="ECO:0000313" key="2">
    <source>
        <dbReference type="EMBL" id="KAG0446859.1"/>
    </source>
</evidence>
<proteinExistence type="predicted"/>
<dbReference type="OrthoDB" id="783657at2759"/>
<dbReference type="Pfam" id="PF20665">
    <property type="entry name" value="Zw10_middle"/>
    <property type="match status" value="1"/>
</dbReference>
<name>A0A835U2A8_VANPL</name>
<feature type="domain" description="Centromere/kinetochore protein zw10 middle" evidence="1">
    <location>
        <begin position="235"/>
        <end position="301"/>
    </location>
</feature>
<dbReference type="GO" id="GO:0007094">
    <property type="term" value="P:mitotic spindle assembly checkpoint signaling"/>
    <property type="evidence" value="ECO:0007669"/>
    <property type="project" value="TreeGrafter"/>
</dbReference>
<organism evidence="2 3">
    <name type="scientific">Vanilla planifolia</name>
    <name type="common">Vanilla</name>
    <dbReference type="NCBI Taxonomy" id="51239"/>
    <lineage>
        <taxon>Eukaryota</taxon>
        <taxon>Viridiplantae</taxon>
        <taxon>Streptophyta</taxon>
        <taxon>Embryophyta</taxon>
        <taxon>Tracheophyta</taxon>
        <taxon>Spermatophyta</taxon>
        <taxon>Magnoliopsida</taxon>
        <taxon>Liliopsida</taxon>
        <taxon>Asparagales</taxon>
        <taxon>Orchidaceae</taxon>
        <taxon>Vanilloideae</taxon>
        <taxon>Vanilleae</taxon>
        <taxon>Vanilla</taxon>
    </lineage>
</organism>